<evidence type="ECO:0000313" key="7">
    <source>
        <dbReference type="Proteomes" id="UP000005778"/>
    </source>
</evidence>
<dbReference type="SUPFAM" id="SSF56059">
    <property type="entry name" value="Glutathione synthetase ATP-binding domain-like"/>
    <property type="match status" value="1"/>
</dbReference>
<dbReference type="eggNOG" id="COG0045">
    <property type="taxonomic scope" value="Bacteria"/>
</dbReference>
<dbReference type="Pfam" id="PF13607">
    <property type="entry name" value="Succ_CoA_lig"/>
    <property type="match status" value="1"/>
</dbReference>
<feature type="domain" description="ATP-grasp" evidence="5">
    <location>
        <begin position="28"/>
        <end position="261"/>
    </location>
</feature>
<dbReference type="Pfam" id="PF13549">
    <property type="entry name" value="ATP-grasp_5"/>
    <property type="match status" value="1"/>
</dbReference>
<evidence type="ECO:0000259" key="5">
    <source>
        <dbReference type="PROSITE" id="PS50975"/>
    </source>
</evidence>
<organism evidence="6 7">
    <name type="scientific">Desulfobacter postgatei 2ac9</name>
    <dbReference type="NCBI Taxonomy" id="879212"/>
    <lineage>
        <taxon>Bacteria</taxon>
        <taxon>Pseudomonadati</taxon>
        <taxon>Thermodesulfobacteriota</taxon>
        <taxon>Desulfobacteria</taxon>
        <taxon>Desulfobacterales</taxon>
        <taxon>Desulfobacteraceae</taxon>
        <taxon>Desulfobacter</taxon>
    </lineage>
</organism>
<dbReference type="InterPro" id="IPR051538">
    <property type="entry name" value="Acyl-CoA_Synth/Transferase"/>
</dbReference>
<dbReference type="OrthoDB" id="9791027at2"/>
<protein>
    <submittedName>
        <fullName evidence="6">Acyl-CoA synthetase (NDP forming)</fullName>
    </submittedName>
</protein>
<dbReference type="RefSeq" id="WP_004070810.1">
    <property type="nucleotide sequence ID" value="NZ_CM001488.1"/>
</dbReference>
<dbReference type="PROSITE" id="PS50975">
    <property type="entry name" value="ATP_GRASP"/>
    <property type="match status" value="1"/>
</dbReference>
<dbReference type="PANTHER" id="PTHR43334:SF1">
    <property type="entry name" value="3-HYDROXYPROPIONATE--COA LIGASE [ADP-FORMING]"/>
    <property type="match status" value="1"/>
</dbReference>
<dbReference type="AlphaFoldDB" id="I5AYL3"/>
<dbReference type="eggNOG" id="COG1042">
    <property type="taxonomic scope" value="Bacteria"/>
</dbReference>
<dbReference type="STRING" id="879212.DespoDRAFT_00295"/>
<dbReference type="HOGENOM" id="CLU_007415_2_2_7"/>
<dbReference type="Gene3D" id="3.40.50.720">
    <property type="entry name" value="NAD(P)-binding Rossmann-like Domain"/>
    <property type="match status" value="1"/>
</dbReference>
<dbReference type="Gene3D" id="3.30.470.20">
    <property type="entry name" value="ATP-grasp fold, B domain"/>
    <property type="match status" value="1"/>
</dbReference>
<dbReference type="Proteomes" id="UP000005778">
    <property type="component" value="Chromosome"/>
</dbReference>
<dbReference type="PANTHER" id="PTHR43334">
    <property type="entry name" value="ACETATE--COA LIGASE [ADP-FORMING]"/>
    <property type="match status" value="1"/>
</dbReference>
<reference evidence="6 7" key="2">
    <citation type="submission" date="2012-02" db="EMBL/GenBank/DDBJ databases">
        <title>Improved High-Quality Draft sequence of Desulfobacter postgatei 2ac9.</title>
        <authorList>
            <consortium name="US DOE Joint Genome Institute"/>
            <person name="Lucas S."/>
            <person name="Han J."/>
            <person name="Lapidus A."/>
            <person name="Cheng J.-F."/>
            <person name="Goodwin L."/>
            <person name="Pitluck S."/>
            <person name="Peters L."/>
            <person name="Ovchinnikova G."/>
            <person name="Held B."/>
            <person name="Detter J.C."/>
            <person name="Han C."/>
            <person name="Tapia R."/>
            <person name="Land M."/>
            <person name="Hauser L."/>
            <person name="Kyrpides N."/>
            <person name="Ivanova N."/>
            <person name="Pagani I."/>
            <person name="Orellana R."/>
            <person name="Lovley D."/>
            <person name="Woyke T."/>
        </authorList>
    </citation>
    <scope>NUCLEOTIDE SEQUENCE [LARGE SCALE GENOMIC DNA]</scope>
    <source>
        <strain evidence="6 7">2ac9</strain>
    </source>
</reference>
<proteinExistence type="predicted"/>
<evidence type="ECO:0000256" key="3">
    <source>
        <dbReference type="ARBA" id="ARBA00022840"/>
    </source>
</evidence>
<dbReference type="GO" id="GO:0046872">
    <property type="term" value="F:metal ion binding"/>
    <property type="evidence" value="ECO:0007669"/>
    <property type="project" value="InterPro"/>
</dbReference>
<dbReference type="SMART" id="SM00881">
    <property type="entry name" value="CoA_binding"/>
    <property type="match status" value="1"/>
</dbReference>
<reference evidence="6 7" key="1">
    <citation type="submission" date="2011-09" db="EMBL/GenBank/DDBJ databases">
        <authorList>
            <consortium name="US DOE Joint Genome Institute (JGI-PGF)"/>
            <person name="Lucas S."/>
            <person name="Han J."/>
            <person name="Lapidus A."/>
            <person name="Cheng J.-F."/>
            <person name="Goodwin L."/>
            <person name="Pitluck S."/>
            <person name="Peters L."/>
            <person name="Land M.L."/>
            <person name="Hauser L."/>
            <person name="Orellana R."/>
            <person name="Lovley D."/>
            <person name="Woyke T.J."/>
        </authorList>
    </citation>
    <scope>NUCLEOTIDE SEQUENCE [LARGE SCALE GENOMIC DNA]</scope>
    <source>
        <strain evidence="6 7">2ac9</strain>
    </source>
</reference>
<dbReference type="SUPFAM" id="SSF52210">
    <property type="entry name" value="Succinyl-CoA synthetase domains"/>
    <property type="match status" value="2"/>
</dbReference>
<dbReference type="EMBL" id="CM001488">
    <property type="protein sequence ID" value="EIM62326.1"/>
    <property type="molecule type" value="Genomic_DNA"/>
</dbReference>
<dbReference type="GO" id="GO:0005524">
    <property type="term" value="F:ATP binding"/>
    <property type="evidence" value="ECO:0007669"/>
    <property type="project" value="UniProtKB-UniRule"/>
</dbReference>
<keyword evidence="3 4" id="KW-0067">ATP-binding</keyword>
<evidence type="ECO:0000256" key="1">
    <source>
        <dbReference type="ARBA" id="ARBA00022598"/>
    </source>
</evidence>
<dbReference type="Pfam" id="PF13380">
    <property type="entry name" value="CoA_binding_2"/>
    <property type="match status" value="1"/>
</dbReference>
<evidence type="ECO:0000256" key="2">
    <source>
        <dbReference type="ARBA" id="ARBA00022741"/>
    </source>
</evidence>
<dbReference type="InterPro" id="IPR011761">
    <property type="entry name" value="ATP-grasp"/>
</dbReference>
<dbReference type="InterPro" id="IPR036291">
    <property type="entry name" value="NAD(P)-bd_dom_sf"/>
</dbReference>
<dbReference type="GO" id="GO:0016874">
    <property type="term" value="F:ligase activity"/>
    <property type="evidence" value="ECO:0007669"/>
    <property type="project" value="UniProtKB-KW"/>
</dbReference>
<keyword evidence="7" id="KW-1185">Reference proteome</keyword>
<dbReference type="Gene3D" id="3.30.1490.20">
    <property type="entry name" value="ATP-grasp fold, A domain"/>
    <property type="match status" value="1"/>
</dbReference>
<evidence type="ECO:0000256" key="4">
    <source>
        <dbReference type="PROSITE-ProRule" id="PRU00409"/>
    </source>
</evidence>
<dbReference type="Gene3D" id="3.40.50.261">
    <property type="entry name" value="Succinyl-CoA synthetase domains"/>
    <property type="match status" value="2"/>
</dbReference>
<gene>
    <name evidence="6" type="ORF">DespoDRAFT_00295</name>
</gene>
<dbReference type="InterPro" id="IPR013815">
    <property type="entry name" value="ATP_grasp_subdomain_1"/>
</dbReference>
<sequence>MSQLKQIAATISNYIKSGIESLNEDRTKNIFKKLGIAVVPEIRLESIENIDGAAQTVGYPVVLKGIAKQILHKTEAGMVEVGITNEVHLKEAAQRMKSRAGESFEAFLVQPQLQGRREFTAGMFKDPHFGPVIMFGVGGVLTEGLKDIVLRLAPLSEADLDDMLDNLKANALLGSFRGEAAVNRPELKSVLRGLSDLAMACPGIREIDINPLIITPDGSPVAVDGLMILEKTESCDACVHQKIDFKALYSTFYPKTIAFVGASARPGKWGHLLPTNAYAGGFKGEFFLINPKGGKIMGRHVYKTIADIEGDVDLAVLTVPAGRVMDLIPVLKKKHVKGMLLITSGFREVGDQGRQLEDEIMAAARKAGILVIGPNTMGLCNPHASLYVSGANALPLPGSTALVSQSGNLGTQLLAFAEQQGIGIRVFVGSGNEAMITIEDYMQALEPDELTRTVVLYIESVKDGRRFFESAAQLSKNKPVVVLKGGRTQVGERAASSHTGAMASDAGVFNAACTQAGIIQVEQPMELLDMSTVFSSLPMPKGGRVAIMTLGGGWGVVTTDLCSEYGLGVPQLSREIIERLNKRLPSFWSHCNPVDIVGERDPEIPMICLEELLKWDGCDAVIHLGIHGRRILFNAMAKAVLKTDPGITRETADIFMAGYIKEEEDYTRYIVEMTHKYNKPVIGVSLLTDERSRTLYPYDDLDYKGVFFPSPERAVKALAGMVRYRNWLDSTKN</sequence>
<keyword evidence="1" id="KW-0436">Ligase</keyword>
<name>I5AYL3_9BACT</name>
<dbReference type="InterPro" id="IPR003781">
    <property type="entry name" value="CoA-bd"/>
</dbReference>
<keyword evidence="2 4" id="KW-0547">Nucleotide-binding</keyword>
<accession>I5AYL3</accession>
<evidence type="ECO:0000313" key="6">
    <source>
        <dbReference type="EMBL" id="EIM62326.1"/>
    </source>
</evidence>
<dbReference type="InterPro" id="IPR032875">
    <property type="entry name" value="Succ_CoA_lig_flav_dom"/>
</dbReference>
<dbReference type="InterPro" id="IPR016102">
    <property type="entry name" value="Succinyl-CoA_synth-like"/>
</dbReference>
<dbReference type="SUPFAM" id="SSF51735">
    <property type="entry name" value="NAD(P)-binding Rossmann-fold domains"/>
    <property type="match status" value="1"/>
</dbReference>